<keyword evidence="2" id="KW-1185">Reference proteome</keyword>
<evidence type="ECO:0000313" key="2">
    <source>
        <dbReference type="Proteomes" id="UP000320735"/>
    </source>
</evidence>
<reference evidence="1 2" key="1">
    <citation type="submission" date="2019-02" db="EMBL/GenBank/DDBJ databases">
        <title>Deep-cultivation of Planctomycetes and their phenomic and genomic characterization uncovers novel biology.</title>
        <authorList>
            <person name="Wiegand S."/>
            <person name="Jogler M."/>
            <person name="Boedeker C."/>
            <person name="Pinto D."/>
            <person name="Vollmers J."/>
            <person name="Rivas-Marin E."/>
            <person name="Kohn T."/>
            <person name="Peeters S.H."/>
            <person name="Heuer A."/>
            <person name="Rast P."/>
            <person name="Oberbeckmann S."/>
            <person name="Bunk B."/>
            <person name="Jeske O."/>
            <person name="Meyerdierks A."/>
            <person name="Storesund J.E."/>
            <person name="Kallscheuer N."/>
            <person name="Luecker S."/>
            <person name="Lage O.M."/>
            <person name="Pohl T."/>
            <person name="Merkel B.J."/>
            <person name="Hornburger P."/>
            <person name="Mueller R.-W."/>
            <person name="Bruemmer F."/>
            <person name="Labrenz M."/>
            <person name="Spormann A.M."/>
            <person name="Op Den Camp H."/>
            <person name="Overmann J."/>
            <person name="Amann R."/>
            <person name="Jetten M.S.M."/>
            <person name="Mascher T."/>
            <person name="Medema M.H."/>
            <person name="Devos D.P."/>
            <person name="Kaster A.-K."/>
            <person name="Ovreas L."/>
            <person name="Rohde M."/>
            <person name="Galperin M.Y."/>
            <person name="Jogler C."/>
        </authorList>
    </citation>
    <scope>NUCLEOTIDE SEQUENCE [LARGE SCALE GENOMIC DNA]</scope>
    <source>
        <strain evidence="1 2">CA54</strain>
    </source>
</reference>
<dbReference type="RefSeq" id="WP_146372018.1">
    <property type="nucleotide sequence ID" value="NZ_SJPP01000001.1"/>
</dbReference>
<dbReference type="Proteomes" id="UP000320735">
    <property type="component" value="Unassembled WGS sequence"/>
</dbReference>
<dbReference type="AlphaFoldDB" id="A0A5C6BS12"/>
<comment type="caution">
    <text evidence="1">The sequence shown here is derived from an EMBL/GenBank/DDBJ whole genome shotgun (WGS) entry which is preliminary data.</text>
</comment>
<name>A0A5C6BS12_9PLAN</name>
<sequence>MTDLALPADTVQFYNDGPEFPTTPLLLKAEQAYREGFATTASAAASWKRVDEDMIEEMWRSRRAVRRKAEILVPSAELFDRPDMDSEQIVYRAGHDVEAARARGKVHGLEFARQCWDELEAEGVSKVLIGPLVLAP</sequence>
<evidence type="ECO:0000313" key="1">
    <source>
        <dbReference type="EMBL" id="TWU14745.1"/>
    </source>
</evidence>
<protein>
    <submittedName>
        <fullName evidence="1">Uncharacterized protein</fullName>
    </submittedName>
</protein>
<proteinExistence type="predicted"/>
<accession>A0A5C6BS12</accession>
<gene>
    <name evidence="1" type="ORF">CA54_36140</name>
</gene>
<dbReference type="EMBL" id="SJPP01000001">
    <property type="protein sequence ID" value="TWU14745.1"/>
    <property type="molecule type" value="Genomic_DNA"/>
</dbReference>
<organism evidence="1 2">
    <name type="scientific">Symmachiella macrocystis</name>
    <dbReference type="NCBI Taxonomy" id="2527985"/>
    <lineage>
        <taxon>Bacteria</taxon>
        <taxon>Pseudomonadati</taxon>
        <taxon>Planctomycetota</taxon>
        <taxon>Planctomycetia</taxon>
        <taxon>Planctomycetales</taxon>
        <taxon>Planctomycetaceae</taxon>
        <taxon>Symmachiella</taxon>
    </lineage>
</organism>